<dbReference type="SMART" id="SM00487">
    <property type="entry name" value="DEXDc"/>
    <property type="match status" value="1"/>
</dbReference>
<dbReference type="VEuPathDB" id="FungiDB:SOCG_01165"/>
<keyword evidence="9" id="KW-1185">Reference proteome</keyword>
<dbReference type="InterPro" id="IPR038718">
    <property type="entry name" value="SNF2-like_sf"/>
</dbReference>
<dbReference type="SUPFAM" id="SSF52540">
    <property type="entry name" value="P-loop containing nucleoside triphosphate hydrolases"/>
    <property type="match status" value="2"/>
</dbReference>
<dbReference type="Pfam" id="PF00271">
    <property type="entry name" value="Helicase_C"/>
    <property type="match status" value="1"/>
</dbReference>
<dbReference type="InterPro" id="IPR027417">
    <property type="entry name" value="P-loop_NTPase"/>
</dbReference>
<dbReference type="GO" id="GO:0006283">
    <property type="term" value="P:transcription-coupled nucleotide-excision repair"/>
    <property type="evidence" value="ECO:0007669"/>
    <property type="project" value="EnsemblFungi"/>
</dbReference>
<sequence>MESNQDLTQLGVFTVDQASLERDVTNSADQYIAGETREIERKRLEKVRKEIHAVEQKSRQLENRIDSRLTQISVKGNLRKQLDKFRSTLQNLKSDENDIKLRMEGVGEGQQAAFTDPHALEEAERQELIRTGKITPFGRFSGIEKEASNVDRNQPSNQTLPEEPEVTDDTGASNYIDEQTEEQEFELKQERDEDYAQVDDIAEQATTSAVDDGDDLVYRKRLHSWCTERSQLRQKTEKRKQEKNEASSEMGSAIQSSLIEDTEEWFKPHPTKAGQTYKGGFTIPGDIRPHLFRYQVTCVQWLWELYSQEAGGIIGDEMGLGKTIQIVSFISSLHHSRMYEKPALIVCPATLMKQWVNEFHQWWGPLRVVVLHATGSGAVATREKRQYQSLEEEDNAEDVINPNASKSFHSYAKALVDSVFTKGHVLITTYAGLRLYSDLLLPREWGYCVLDEGHKIRNPDSEMSVNCKQVKTPHRIILSGTPIQNNLIELWNLFDFVFPGRLGTLPVFQNQFALPINIGGYANASNVQVQTAYKCACMLRDLISPYLLRRMKLDVASDLPKKSEQVLFCKLTPLQRKAYQDFLNGSDMQKILNGKRQMLYGIDILRKICNHPDLVMREFMSQKKDYYYGDPEKSGKLKVVISLLKLWKKQKHRTLLFSQTRQMLDILETSIKDIPGLRYCRMDGGTSIGLRHGLVDNFNKNGIYDVFLLTTRVGGLGINLTGADRVILFDPDWNPSTDAQARERAWRLGQKRDVVVYRLMTAGTIEEKIYHRQIFKQFLTNKILKDPKQRRFFKMTDLHDLFSLGSDKEEGTETGNMFLGVERVFKKHPKGNEEEGSRKQKSRKEVDGKSSEEKNRKVFDKIGIASMEKFKPPEDTNVTKDKSSKNTRGDESVLEDIFASAGIQSTLKHDEIMEASQPETLLVEKEASKVANEALRAVANSRRQQLAVNRNRTDSPAGGVPHKNIPSESPKTSGPVSSSTLLARLKQRR</sequence>
<feature type="compositionally biased region" description="Polar residues" evidence="5">
    <location>
        <begin position="966"/>
        <end position="981"/>
    </location>
</feature>
<evidence type="ECO:0000256" key="1">
    <source>
        <dbReference type="ARBA" id="ARBA00022741"/>
    </source>
</evidence>
<dbReference type="CDD" id="cd18793">
    <property type="entry name" value="SF2_C_SNF"/>
    <property type="match status" value="1"/>
</dbReference>
<feature type="domain" description="Helicase ATP-binding" evidence="6">
    <location>
        <begin position="303"/>
        <end position="500"/>
    </location>
</feature>
<evidence type="ECO:0000256" key="5">
    <source>
        <dbReference type="SAM" id="MobiDB-lite"/>
    </source>
</evidence>
<dbReference type="GO" id="GO:0005634">
    <property type="term" value="C:nucleus"/>
    <property type="evidence" value="ECO:0007669"/>
    <property type="project" value="TreeGrafter"/>
</dbReference>
<dbReference type="EMBL" id="KE503208">
    <property type="protein sequence ID" value="EPX70945.1"/>
    <property type="molecule type" value="Genomic_DNA"/>
</dbReference>
<dbReference type="OMA" id="NEFHQWW"/>
<evidence type="ECO:0000256" key="4">
    <source>
        <dbReference type="SAM" id="Coils"/>
    </source>
</evidence>
<keyword evidence="3" id="KW-0067">ATP-binding</keyword>
<name>S9QXB3_SCHOY</name>
<evidence type="ECO:0000259" key="7">
    <source>
        <dbReference type="PROSITE" id="PS51194"/>
    </source>
</evidence>
<feature type="compositionally biased region" description="Polar residues" evidence="5">
    <location>
        <begin position="150"/>
        <end position="160"/>
    </location>
</feature>
<dbReference type="Proteomes" id="UP000016088">
    <property type="component" value="Unassembled WGS sequence"/>
</dbReference>
<feature type="region of interest" description="Disordered" evidence="5">
    <location>
        <begin position="822"/>
        <end position="893"/>
    </location>
</feature>
<dbReference type="RefSeq" id="XP_013019574.1">
    <property type="nucleotide sequence ID" value="XM_013164120.1"/>
</dbReference>
<reference evidence="8 9" key="1">
    <citation type="journal article" date="2011" name="Science">
        <title>Comparative functional genomics of the fission yeasts.</title>
        <authorList>
            <person name="Rhind N."/>
            <person name="Chen Z."/>
            <person name="Yassour M."/>
            <person name="Thompson D.A."/>
            <person name="Haas B.J."/>
            <person name="Habib N."/>
            <person name="Wapinski I."/>
            <person name="Roy S."/>
            <person name="Lin M.F."/>
            <person name="Heiman D.I."/>
            <person name="Young S.K."/>
            <person name="Furuya K."/>
            <person name="Guo Y."/>
            <person name="Pidoux A."/>
            <person name="Chen H.M."/>
            <person name="Robbertse B."/>
            <person name="Goldberg J.M."/>
            <person name="Aoki K."/>
            <person name="Bayne E.H."/>
            <person name="Berlin A.M."/>
            <person name="Desjardins C.A."/>
            <person name="Dobbs E."/>
            <person name="Dukaj L."/>
            <person name="Fan L."/>
            <person name="FitzGerald M.G."/>
            <person name="French C."/>
            <person name="Gujja S."/>
            <person name="Hansen K."/>
            <person name="Keifenheim D."/>
            <person name="Levin J.Z."/>
            <person name="Mosher R.A."/>
            <person name="Mueller C.A."/>
            <person name="Pfiffner J."/>
            <person name="Priest M."/>
            <person name="Russ C."/>
            <person name="Smialowska A."/>
            <person name="Swoboda P."/>
            <person name="Sykes S.M."/>
            <person name="Vaughn M."/>
            <person name="Vengrova S."/>
            <person name="Yoder R."/>
            <person name="Zeng Q."/>
            <person name="Allshire R."/>
            <person name="Baulcombe D."/>
            <person name="Birren B.W."/>
            <person name="Brown W."/>
            <person name="Ekwall K."/>
            <person name="Kellis M."/>
            <person name="Leatherwood J."/>
            <person name="Levin H."/>
            <person name="Margalit H."/>
            <person name="Martienssen R."/>
            <person name="Nieduszynski C.A."/>
            <person name="Spatafora J.W."/>
            <person name="Friedman N."/>
            <person name="Dalgaard J.Z."/>
            <person name="Baumann P."/>
            <person name="Niki H."/>
            <person name="Regev A."/>
            <person name="Nusbaum C."/>
        </authorList>
    </citation>
    <scope>NUCLEOTIDE SEQUENCE [LARGE SCALE GENOMIC DNA]</scope>
    <source>
        <strain evidence="9">yFS286</strain>
    </source>
</reference>
<keyword evidence="2" id="KW-0378">Hydrolase</keyword>
<evidence type="ECO:0000313" key="8">
    <source>
        <dbReference type="EMBL" id="EPX70945.1"/>
    </source>
</evidence>
<dbReference type="InterPro" id="IPR050496">
    <property type="entry name" value="SNF2_RAD54_helicase_repair"/>
</dbReference>
<dbReference type="PROSITE" id="PS51192">
    <property type="entry name" value="HELICASE_ATP_BIND_1"/>
    <property type="match status" value="1"/>
</dbReference>
<dbReference type="GO" id="GO:0016787">
    <property type="term" value="F:hydrolase activity"/>
    <property type="evidence" value="ECO:0007669"/>
    <property type="project" value="UniProtKB-KW"/>
</dbReference>
<dbReference type="InterPro" id="IPR001650">
    <property type="entry name" value="Helicase_C-like"/>
</dbReference>
<protein>
    <submittedName>
        <fullName evidence="8">SNF2 family helicase Rhp26</fullName>
    </submittedName>
</protein>
<feature type="compositionally biased region" description="Polar residues" evidence="5">
    <location>
        <begin position="941"/>
        <end position="950"/>
    </location>
</feature>
<dbReference type="PANTHER" id="PTHR45629">
    <property type="entry name" value="SNF2/RAD54 FAMILY MEMBER"/>
    <property type="match status" value="1"/>
</dbReference>
<keyword evidence="8" id="KW-0347">Helicase</keyword>
<dbReference type="HOGENOM" id="CLU_000315_7_0_1"/>
<feature type="domain" description="Helicase C-terminal" evidence="7">
    <location>
        <begin position="639"/>
        <end position="799"/>
    </location>
</feature>
<feature type="compositionally biased region" description="Basic and acidic residues" evidence="5">
    <location>
        <begin position="231"/>
        <end position="246"/>
    </location>
</feature>
<feature type="coiled-coil region" evidence="4">
    <location>
        <begin position="37"/>
        <end position="95"/>
    </location>
</feature>
<dbReference type="Pfam" id="PF00176">
    <property type="entry name" value="SNF2-rel_dom"/>
    <property type="match status" value="1"/>
</dbReference>
<evidence type="ECO:0000256" key="2">
    <source>
        <dbReference type="ARBA" id="ARBA00022801"/>
    </source>
</evidence>
<gene>
    <name evidence="8" type="ORF">SOCG_01165</name>
</gene>
<dbReference type="Gene3D" id="3.40.50.10810">
    <property type="entry name" value="Tandem AAA-ATPase domain"/>
    <property type="match status" value="1"/>
</dbReference>
<evidence type="ECO:0000259" key="6">
    <source>
        <dbReference type="PROSITE" id="PS51192"/>
    </source>
</evidence>
<dbReference type="SMART" id="SM00490">
    <property type="entry name" value="HELICc"/>
    <property type="match status" value="1"/>
</dbReference>
<dbReference type="PANTHER" id="PTHR45629:SF7">
    <property type="entry name" value="DNA EXCISION REPAIR PROTEIN ERCC-6-RELATED"/>
    <property type="match status" value="1"/>
</dbReference>
<dbReference type="InterPro" id="IPR014001">
    <property type="entry name" value="Helicase_ATP-bd"/>
</dbReference>
<dbReference type="GO" id="GO:0061635">
    <property type="term" value="P:regulation of protein complex stability"/>
    <property type="evidence" value="ECO:0007669"/>
    <property type="project" value="EnsemblFungi"/>
</dbReference>
<dbReference type="AlphaFoldDB" id="S9QXB3"/>
<keyword evidence="1" id="KW-0547">Nucleotide-binding</keyword>
<evidence type="ECO:0000313" key="9">
    <source>
        <dbReference type="Proteomes" id="UP000016088"/>
    </source>
</evidence>
<dbReference type="FunFam" id="3.40.50.10810:FF:000039">
    <property type="entry name" value="DNA repair protein Rhp26/Rad26"/>
    <property type="match status" value="1"/>
</dbReference>
<proteinExistence type="predicted"/>
<feature type="region of interest" description="Disordered" evidence="5">
    <location>
        <begin position="231"/>
        <end position="253"/>
    </location>
</feature>
<dbReference type="GO" id="GO:0006357">
    <property type="term" value="P:regulation of transcription by RNA polymerase II"/>
    <property type="evidence" value="ECO:0007669"/>
    <property type="project" value="EnsemblFungi"/>
</dbReference>
<dbReference type="GO" id="GO:0005524">
    <property type="term" value="F:ATP binding"/>
    <property type="evidence" value="ECO:0007669"/>
    <property type="project" value="InterPro"/>
</dbReference>
<feature type="compositionally biased region" description="Basic and acidic residues" evidence="5">
    <location>
        <begin position="868"/>
        <end position="891"/>
    </location>
</feature>
<feature type="region of interest" description="Disordered" evidence="5">
    <location>
        <begin position="941"/>
        <end position="989"/>
    </location>
</feature>
<feature type="compositionally biased region" description="Basic and acidic residues" evidence="5">
    <location>
        <begin position="830"/>
        <end position="860"/>
    </location>
</feature>
<dbReference type="GO" id="GO:0004386">
    <property type="term" value="F:helicase activity"/>
    <property type="evidence" value="ECO:0007669"/>
    <property type="project" value="UniProtKB-KW"/>
</dbReference>
<dbReference type="PROSITE" id="PS51194">
    <property type="entry name" value="HELICASE_CTER"/>
    <property type="match status" value="1"/>
</dbReference>
<dbReference type="OrthoDB" id="413460at2759"/>
<organism evidence="8 9">
    <name type="scientific">Schizosaccharomyces octosporus (strain yFS286)</name>
    <name type="common">Fission yeast</name>
    <name type="synonym">Octosporomyces octosporus</name>
    <dbReference type="NCBI Taxonomy" id="483514"/>
    <lineage>
        <taxon>Eukaryota</taxon>
        <taxon>Fungi</taxon>
        <taxon>Dikarya</taxon>
        <taxon>Ascomycota</taxon>
        <taxon>Taphrinomycotina</taxon>
        <taxon>Schizosaccharomycetes</taxon>
        <taxon>Schizosaccharomycetales</taxon>
        <taxon>Schizosaccharomycetaceae</taxon>
        <taxon>Schizosaccharomyces</taxon>
    </lineage>
</organism>
<evidence type="ECO:0000256" key="3">
    <source>
        <dbReference type="ARBA" id="ARBA00022840"/>
    </source>
</evidence>
<keyword evidence="4" id="KW-0175">Coiled coil</keyword>
<dbReference type="Gene3D" id="3.40.50.300">
    <property type="entry name" value="P-loop containing nucleotide triphosphate hydrolases"/>
    <property type="match status" value="1"/>
</dbReference>
<dbReference type="eggNOG" id="KOG0387">
    <property type="taxonomic scope" value="Eukaryota"/>
</dbReference>
<dbReference type="CDD" id="cd18000">
    <property type="entry name" value="DEXHc_ERCC6"/>
    <property type="match status" value="1"/>
</dbReference>
<accession>S9QXB3</accession>
<dbReference type="GeneID" id="25030147"/>
<dbReference type="GO" id="GO:0008094">
    <property type="term" value="F:ATP-dependent activity, acting on DNA"/>
    <property type="evidence" value="ECO:0007669"/>
    <property type="project" value="EnsemblFungi"/>
</dbReference>
<dbReference type="InterPro" id="IPR000330">
    <property type="entry name" value="SNF2_N"/>
</dbReference>
<dbReference type="InterPro" id="IPR049730">
    <property type="entry name" value="SNF2/RAD54-like_C"/>
</dbReference>
<feature type="region of interest" description="Disordered" evidence="5">
    <location>
        <begin position="145"/>
        <end position="171"/>
    </location>
</feature>
<dbReference type="GO" id="GO:0000785">
    <property type="term" value="C:chromatin"/>
    <property type="evidence" value="ECO:0007669"/>
    <property type="project" value="EnsemblFungi"/>
</dbReference>